<sequence length="166" mass="16372">MQAKLLVLLSALAASTSAHVNYHGAVAAREAAAVAPVLAPRATGNDAECQSAVISAGTSIPTPPPEVLSAIQANTQTADPCKFSTPASLSKEFASYSSQLESWASKNKDILTKCSALASLNTISAASCKATGAAASTSKTNGVVAARETGVAVAAMAAAGIAAIAL</sequence>
<dbReference type="Proteomes" id="UP000829364">
    <property type="component" value="Chromosome 2"/>
</dbReference>
<evidence type="ECO:0000256" key="1">
    <source>
        <dbReference type="SAM" id="SignalP"/>
    </source>
</evidence>
<feature type="signal peptide" evidence="1">
    <location>
        <begin position="1"/>
        <end position="18"/>
    </location>
</feature>
<gene>
    <name evidence="2" type="ORF">JDV02_003254</name>
</gene>
<feature type="chain" id="PRO_5040398649" description="Infection structure specific protein" evidence="1">
    <location>
        <begin position="19"/>
        <end position="166"/>
    </location>
</feature>
<dbReference type="AlphaFoldDB" id="A0A9Q8QCR4"/>
<keyword evidence="3" id="KW-1185">Reference proteome</keyword>
<evidence type="ECO:0000313" key="2">
    <source>
        <dbReference type="EMBL" id="UNI16857.1"/>
    </source>
</evidence>
<accession>A0A9Q8QCR4</accession>
<dbReference type="KEGG" id="ptkz:JDV02_003254"/>
<dbReference type="RefSeq" id="XP_047840338.1">
    <property type="nucleotide sequence ID" value="XM_047984364.1"/>
</dbReference>
<dbReference type="OrthoDB" id="3561078at2759"/>
<protein>
    <recommendedName>
        <fullName evidence="4">Infection structure specific protein</fullName>
    </recommendedName>
</protein>
<proteinExistence type="predicted"/>
<reference evidence="2" key="1">
    <citation type="submission" date="2021-11" db="EMBL/GenBank/DDBJ databases">
        <title>Purpureocillium_takamizusanense_genome.</title>
        <authorList>
            <person name="Nguyen N.-H."/>
        </authorList>
    </citation>
    <scope>NUCLEOTIDE SEQUENCE</scope>
    <source>
        <strain evidence="2">PT3</strain>
    </source>
</reference>
<name>A0A9Q8QCR4_9HYPO</name>
<organism evidence="2 3">
    <name type="scientific">Purpureocillium takamizusanense</name>
    <dbReference type="NCBI Taxonomy" id="2060973"/>
    <lineage>
        <taxon>Eukaryota</taxon>
        <taxon>Fungi</taxon>
        <taxon>Dikarya</taxon>
        <taxon>Ascomycota</taxon>
        <taxon>Pezizomycotina</taxon>
        <taxon>Sordariomycetes</taxon>
        <taxon>Hypocreomycetidae</taxon>
        <taxon>Hypocreales</taxon>
        <taxon>Ophiocordycipitaceae</taxon>
        <taxon>Purpureocillium</taxon>
    </lineage>
</organism>
<evidence type="ECO:0008006" key="4">
    <source>
        <dbReference type="Google" id="ProtNLM"/>
    </source>
</evidence>
<evidence type="ECO:0000313" key="3">
    <source>
        <dbReference type="Proteomes" id="UP000829364"/>
    </source>
</evidence>
<keyword evidence="1" id="KW-0732">Signal</keyword>
<dbReference type="EMBL" id="CP086355">
    <property type="protein sequence ID" value="UNI16857.1"/>
    <property type="molecule type" value="Genomic_DNA"/>
</dbReference>
<dbReference type="GeneID" id="72065214"/>